<feature type="transmembrane region" description="Helical" evidence="9">
    <location>
        <begin position="149"/>
        <end position="169"/>
    </location>
</feature>
<dbReference type="InterPro" id="IPR004563">
    <property type="entry name" value="Apolipo_AcylTrfase"/>
</dbReference>
<dbReference type="GO" id="GO:0005886">
    <property type="term" value="C:plasma membrane"/>
    <property type="evidence" value="ECO:0007669"/>
    <property type="project" value="UniProtKB-SubCell"/>
</dbReference>
<dbReference type="GO" id="GO:0042158">
    <property type="term" value="P:lipoprotein biosynthetic process"/>
    <property type="evidence" value="ECO:0007669"/>
    <property type="project" value="InterPro"/>
</dbReference>
<reference evidence="11 12" key="1">
    <citation type="journal article" date="2016" name="Nat. Commun.">
        <title>Thousands of microbial genomes shed light on interconnected biogeochemical processes in an aquifer system.</title>
        <authorList>
            <person name="Anantharaman K."/>
            <person name="Brown C.T."/>
            <person name="Hug L.A."/>
            <person name="Sharon I."/>
            <person name="Castelle C.J."/>
            <person name="Probst A.J."/>
            <person name="Thomas B.C."/>
            <person name="Singh A."/>
            <person name="Wilkins M.J."/>
            <person name="Karaoz U."/>
            <person name="Brodie E.L."/>
            <person name="Williams K.H."/>
            <person name="Hubbard S.S."/>
            <person name="Banfield J.F."/>
        </authorList>
    </citation>
    <scope>NUCLEOTIDE SEQUENCE [LARGE SCALE GENOMIC DNA]</scope>
</reference>
<dbReference type="GO" id="GO:0016410">
    <property type="term" value="F:N-acyltransferase activity"/>
    <property type="evidence" value="ECO:0007669"/>
    <property type="project" value="InterPro"/>
</dbReference>
<dbReference type="STRING" id="1817764.A2637_01505"/>
<comment type="similarity">
    <text evidence="2">Belongs to the CN hydrolase family. Apolipoprotein N-acyltransferase subfamily.</text>
</comment>
<evidence type="ECO:0000313" key="12">
    <source>
        <dbReference type="Proteomes" id="UP000179360"/>
    </source>
</evidence>
<comment type="caution">
    <text evidence="11">The sequence shown here is derived from an EMBL/GenBank/DDBJ whole genome shotgun (WGS) entry which is preliminary data.</text>
</comment>
<comment type="subcellular location">
    <subcellularLocation>
        <location evidence="1">Cell membrane</location>
        <topology evidence="1">Multi-pass membrane protein</topology>
    </subcellularLocation>
</comment>
<dbReference type="Pfam" id="PF20154">
    <property type="entry name" value="LNT_N"/>
    <property type="match status" value="1"/>
</dbReference>
<keyword evidence="5 9" id="KW-0812">Transmembrane</keyword>
<evidence type="ECO:0000256" key="2">
    <source>
        <dbReference type="ARBA" id="ARBA00010065"/>
    </source>
</evidence>
<evidence type="ECO:0000256" key="6">
    <source>
        <dbReference type="ARBA" id="ARBA00022989"/>
    </source>
</evidence>
<dbReference type="Pfam" id="PF00795">
    <property type="entry name" value="CN_hydrolase"/>
    <property type="match status" value="1"/>
</dbReference>
<evidence type="ECO:0000256" key="5">
    <source>
        <dbReference type="ARBA" id="ARBA00022692"/>
    </source>
</evidence>
<keyword evidence="8" id="KW-0012">Acyltransferase</keyword>
<feature type="transmembrane region" description="Helical" evidence="9">
    <location>
        <begin position="181"/>
        <end position="202"/>
    </location>
</feature>
<dbReference type="Proteomes" id="UP000179360">
    <property type="component" value="Unassembled WGS sequence"/>
</dbReference>
<dbReference type="InterPro" id="IPR045378">
    <property type="entry name" value="LNT_N"/>
</dbReference>
<feature type="transmembrane region" description="Helical" evidence="9">
    <location>
        <begin position="70"/>
        <end position="91"/>
    </location>
</feature>
<keyword evidence="7 9" id="KW-0472">Membrane</keyword>
<dbReference type="EMBL" id="MFSY01000094">
    <property type="protein sequence ID" value="OGI45134.1"/>
    <property type="molecule type" value="Genomic_DNA"/>
</dbReference>
<dbReference type="PANTHER" id="PTHR38686">
    <property type="entry name" value="APOLIPOPROTEIN N-ACYLTRANSFERASE"/>
    <property type="match status" value="1"/>
</dbReference>
<feature type="transmembrane region" description="Helical" evidence="9">
    <location>
        <begin position="103"/>
        <end position="129"/>
    </location>
</feature>
<feature type="transmembrane region" description="Helical" evidence="9">
    <location>
        <begin position="6"/>
        <end position="39"/>
    </location>
</feature>
<evidence type="ECO:0000256" key="1">
    <source>
        <dbReference type="ARBA" id="ARBA00004651"/>
    </source>
</evidence>
<dbReference type="Gene3D" id="3.60.110.10">
    <property type="entry name" value="Carbon-nitrogen hydrolase"/>
    <property type="match status" value="1"/>
</dbReference>
<gene>
    <name evidence="11" type="ORF">A2637_01505</name>
</gene>
<feature type="domain" description="CN hydrolase" evidence="10">
    <location>
        <begin position="238"/>
        <end position="460"/>
    </location>
</feature>
<accession>A0A1F6TJ21</accession>
<evidence type="ECO:0000313" key="11">
    <source>
        <dbReference type="EMBL" id="OGI45134.1"/>
    </source>
</evidence>
<evidence type="ECO:0000256" key="4">
    <source>
        <dbReference type="ARBA" id="ARBA00022679"/>
    </source>
</evidence>
<name>A0A1F6TJ21_9PROT</name>
<dbReference type="PANTHER" id="PTHR38686:SF1">
    <property type="entry name" value="APOLIPOPROTEIN N-ACYLTRANSFERASE"/>
    <property type="match status" value="1"/>
</dbReference>
<feature type="transmembrane region" description="Helical" evidence="9">
    <location>
        <begin position="46"/>
        <end position="64"/>
    </location>
</feature>
<keyword evidence="4" id="KW-0808">Transferase</keyword>
<keyword evidence="3" id="KW-1003">Cell membrane</keyword>
<dbReference type="AlphaFoldDB" id="A0A1F6TJ21"/>
<proteinExistence type="inferred from homology"/>
<evidence type="ECO:0000259" key="10">
    <source>
        <dbReference type="PROSITE" id="PS50263"/>
    </source>
</evidence>
<protein>
    <recommendedName>
        <fullName evidence="10">CN hydrolase domain-containing protein</fullName>
    </recommendedName>
</protein>
<evidence type="ECO:0000256" key="7">
    <source>
        <dbReference type="ARBA" id="ARBA00023136"/>
    </source>
</evidence>
<evidence type="ECO:0000256" key="9">
    <source>
        <dbReference type="SAM" id="Phobius"/>
    </source>
</evidence>
<organism evidence="11 12">
    <name type="scientific">Candidatus Muproteobacteria bacterium RIFCSPHIGHO2_01_FULL_65_16</name>
    <dbReference type="NCBI Taxonomy" id="1817764"/>
    <lineage>
        <taxon>Bacteria</taxon>
        <taxon>Pseudomonadati</taxon>
        <taxon>Pseudomonadota</taxon>
        <taxon>Candidatus Muproteobacteria</taxon>
    </lineage>
</organism>
<evidence type="ECO:0000256" key="8">
    <source>
        <dbReference type="ARBA" id="ARBA00023315"/>
    </source>
</evidence>
<keyword evidence="6 9" id="KW-1133">Transmembrane helix</keyword>
<dbReference type="SUPFAM" id="SSF56317">
    <property type="entry name" value="Carbon-nitrogen hydrolase"/>
    <property type="match status" value="1"/>
</dbReference>
<dbReference type="PROSITE" id="PS50263">
    <property type="entry name" value="CN_HYDROLASE"/>
    <property type="match status" value="1"/>
</dbReference>
<dbReference type="InterPro" id="IPR003010">
    <property type="entry name" value="C-N_Hydrolase"/>
</dbReference>
<evidence type="ECO:0000256" key="3">
    <source>
        <dbReference type="ARBA" id="ARBA00022475"/>
    </source>
</evidence>
<sequence>MRVSPWFALGVAAIAAVLTGGNWNVPVAAWFGPALLLYFTRSRPAAAGYVATAAVLTFVAFFAWRGQVPVALPVYLGFAIAVGASTAAPYLADRLLGPRVGGFAATLVFPLAMTATELAVAAISPYGVWGSLAHTQFGNLPLMQSASVIGTWGVTFLICWFNSTLAWAWRLGFSPERAGKGALICLAVLTAAFAAGAARLALTVHGPGAVRIASITEPDGPAGRSPAVEAFETITKEKALAGPELESLRRKLAGLMDTLFSLTLREARAGARIVTWSEGAGWVLKEDEPALLRRAAAVAKAGGIYLAMPLVTVHPRVRRFENKVVLFTPQGGLAWQHHKARPVPGLEAPYTLPGDSTPKYLDTPYGRIAALICFDADFPEVAHKLGRAGVDILLLPSSDWREIVPLHSQIAVFRGLENGFSIVRQAREGLSLATDPYGRVLAAMDHFTTKDRALVAYVPTRGARTVYARISPGAWPWLTAAAFLGLGGLAWRRSRPGSNSETADERR</sequence>
<dbReference type="InterPro" id="IPR036526">
    <property type="entry name" value="C-N_Hydrolase_sf"/>
</dbReference>